<evidence type="ECO:0000259" key="2">
    <source>
        <dbReference type="PROSITE" id="PS50943"/>
    </source>
</evidence>
<evidence type="ECO:0000313" key="4">
    <source>
        <dbReference type="Proteomes" id="UP001057877"/>
    </source>
</evidence>
<proteinExistence type="predicted"/>
<sequence>MIGKQLRQLRKSHEMTQEQLADFLQMAKSTISQYENDINEPDLNTIVRIADLFGVSLDELIGRSDAYKSPQDRSGNELLRERLTEDESQYLRDSLQMYRKWIKKKQD</sequence>
<dbReference type="Proteomes" id="UP001057877">
    <property type="component" value="Chromosome"/>
</dbReference>
<dbReference type="CDD" id="cd00093">
    <property type="entry name" value="HTH_XRE"/>
    <property type="match status" value="1"/>
</dbReference>
<name>A0ABY5SC82_9BACL</name>
<gene>
    <name evidence="3" type="ORF">L1F29_04610</name>
</gene>
<dbReference type="Gene3D" id="1.10.260.40">
    <property type="entry name" value="lambda repressor-like DNA-binding domains"/>
    <property type="match status" value="1"/>
</dbReference>
<dbReference type="SUPFAM" id="SSF47413">
    <property type="entry name" value="lambda repressor-like DNA-binding domains"/>
    <property type="match status" value="1"/>
</dbReference>
<feature type="domain" description="HTH cro/C1-type" evidence="2">
    <location>
        <begin position="6"/>
        <end position="60"/>
    </location>
</feature>
<dbReference type="RefSeq" id="WP_258387196.1">
    <property type="nucleotide sequence ID" value="NZ_CP091430.1"/>
</dbReference>
<dbReference type="EMBL" id="CP091430">
    <property type="protein sequence ID" value="UVI31133.1"/>
    <property type="molecule type" value="Genomic_DNA"/>
</dbReference>
<organism evidence="3 4">
    <name type="scientific">Paenibacillus spongiae</name>
    <dbReference type="NCBI Taxonomy" id="2909671"/>
    <lineage>
        <taxon>Bacteria</taxon>
        <taxon>Bacillati</taxon>
        <taxon>Bacillota</taxon>
        <taxon>Bacilli</taxon>
        <taxon>Bacillales</taxon>
        <taxon>Paenibacillaceae</taxon>
        <taxon>Paenibacillus</taxon>
    </lineage>
</organism>
<dbReference type="PANTHER" id="PTHR46558:SF11">
    <property type="entry name" value="HTH-TYPE TRANSCRIPTIONAL REGULATOR XRE"/>
    <property type="match status" value="1"/>
</dbReference>
<dbReference type="PANTHER" id="PTHR46558">
    <property type="entry name" value="TRACRIPTIONAL REGULATORY PROTEIN-RELATED-RELATED"/>
    <property type="match status" value="1"/>
</dbReference>
<keyword evidence="1" id="KW-0238">DNA-binding</keyword>
<evidence type="ECO:0000313" key="3">
    <source>
        <dbReference type="EMBL" id="UVI31133.1"/>
    </source>
</evidence>
<evidence type="ECO:0000256" key="1">
    <source>
        <dbReference type="ARBA" id="ARBA00023125"/>
    </source>
</evidence>
<dbReference type="InterPro" id="IPR001387">
    <property type="entry name" value="Cro/C1-type_HTH"/>
</dbReference>
<dbReference type="SMART" id="SM00530">
    <property type="entry name" value="HTH_XRE"/>
    <property type="match status" value="1"/>
</dbReference>
<protein>
    <submittedName>
        <fullName evidence="3">Helix-turn-helix domain-containing protein</fullName>
    </submittedName>
</protein>
<keyword evidence="4" id="KW-1185">Reference proteome</keyword>
<dbReference type="InterPro" id="IPR010982">
    <property type="entry name" value="Lambda_DNA-bd_dom_sf"/>
</dbReference>
<accession>A0ABY5SC82</accession>
<dbReference type="Pfam" id="PF01381">
    <property type="entry name" value="HTH_3"/>
    <property type="match status" value="1"/>
</dbReference>
<reference evidence="3" key="1">
    <citation type="submission" date="2022-01" db="EMBL/GenBank/DDBJ databases">
        <title>Paenibacillus spongiae sp. nov., isolated from marine sponge.</title>
        <authorList>
            <person name="Li Z."/>
            <person name="Zhang M."/>
        </authorList>
    </citation>
    <scope>NUCLEOTIDE SEQUENCE</scope>
    <source>
        <strain evidence="3">PHS-Z3</strain>
    </source>
</reference>
<dbReference type="PROSITE" id="PS50943">
    <property type="entry name" value="HTH_CROC1"/>
    <property type="match status" value="1"/>
</dbReference>